<keyword evidence="2" id="KW-1185">Reference proteome</keyword>
<evidence type="ECO:0000313" key="1">
    <source>
        <dbReference type="EMBL" id="KAJ1144963.1"/>
    </source>
</evidence>
<gene>
    <name evidence="1" type="ORF">NDU88_011255</name>
</gene>
<comment type="caution">
    <text evidence="1">The sequence shown here is derived from an EMBL/GenBank/DDBJ whole genome shotgun (WGS) entry which is preliminary data.</text>
</comment>
<name>A0AAV7R2I5_PLEWA</name>
<evidence type="ECO:0000313" key="2">
    <source>
        <dbReference type="Proteomes" id="UP001066276"/>
    </source>
</evidence>
<protein>
    <submittedName>
        <fullName evidence="1">Uncharacterized protein</fullName>
    </submittedName>
</protein>
<accession>A0AAV7R2I5</accession>
<dbReference type="Proteomes" id="UP001066276">
    <property type="component" value="Chromosome 6"/>
</dbReference>
<dbReference type="AlphaFoldDB" id="A0AAV7R2I5"/>
<organism evidence="1 2">
    <name type="scientific">Pleurodeles waltl</name>
    <name type="common">Iberian ribbed newt</name>
    <dbReference type="NCBI Taxonomy" id="8319"/>
    <lineage>
        <taxon>Eukaryota</taxon>
        <taxon>Metazoa</taxon>
        <taxon>Chordata</taxon>
        <taxon>Craniata</taxon>
        <taxon>Vertebrata</taxon>
        <taxon>Euteleostomi</taxon>
        <taxon>Amphibia</taxon>
        <taxon>Batrachia</taxon>
        <taxon>Caudata</taxon>
        <taxon>Salamandroidea</taxon>
        <taxon>Salamandridae</taxon>
        <taxon>Pleurodelinae</taxon>
        <taxon>Pleurodeles</taxon>
    </lineage>
</organism>
<sequence>MRTGAQAPSVAAAPCARCQGDGPRGLIPALCVRVPGRRCHPPRFRANRLEQLLGAGKLKARGRGGLVPVECGPPLRGRKKGTLRLSPIKSDYSTIRQRL</sequence>
<dbReference type="EMBL" id="JANPWB010000010">
    <property type="protein sequence ID" value="KAJ1144963.1"/>
    <property type="molecule type" value="Genomic_DNA"/>
</dbReference>
<proteinExistence type="predicted"/>
<reference evidence="1" key="1">
    <citation type="journal article" date="2022" name="bioRxiv">
        <title>Sequencing and chromosome-scale assembly of the giantPleurodeles waltlgenome.</title>
        <authorList>
            <person name="Brown T."/>
            <person name="Elewa A."/>
            <person name="Iarovenko S."/>
            <person name="Subramanian E."/>
            <person name="Araus A.J."/>
            <person name="Petzold A."/>
            <person name="Susuki M."/>
            <person name="Suzuki K.-i.T."/>
            <person name="Hayashi T."/>
            <person name="Toyoda A."/>
            <person name="Oliveira C."/>
            <person name="Osipova E."/>
            <person name="Leigh N.D."/>
            <person name="Simon A."/>
            <person name="Yun M.H."/>
        </authorList>
    </citation>
    <scope>NUCLEOTIDE SEQUENCE</scope>
    <source>
        <strain evidence="1">20211129_DDA</strain>
        <tissue evidence="1">Liver</tissue>
    </source>
</reference>